<feature type="domain" description="Glycosyl hydrolase family 32 N-terminal" evidence="10">
    <location>
        <begin position="29"/>
        <end position="337"/>
    </location>
</feature>
<dbReference type="PANTHER" id="PTHR43101:SF1">
    <property type="entry name" value="BETA-FRUCTOSIDASE"/>
    <property type="match status" value="1"/>
</dbReference>
<evidence type="ECO:0000259" key="10">
    <source>
        <dbReference type="Pfam" id="PF00251"/>
    </source>
</evidence>
<dbReference type="PROSITE" id="PS00609">
    <property type="entry name" value="GLYCOSYL_HYDROL_F32"/>
    <property type="match status" value="1"/>
</dbReference>
<keyword evidence="13" id="KW-1185">Reference proteome</keyword>
<dbReference type="NCBIfam" id="TIGR01322">
    <property type="entry name" value="scrB_fam"/>
    <property type="match status" value="1"/>
</dbReference>
<dbReference type="InterPro" id="IPR006232">
    <property type="entry name" value="Suc6P_hydrolase"/>
</dbReference>
<dbReference type="InterPro" id="IPR051214">
    <property type="entry name" value="GH32_Enzymes"/>
</dbReference>
<gene>
    <name evidence="12" type="ORF">SAMN04515656_101125</name>
</gene>
<comment type="pathway">
    <text evidence="1 9">Glycan biosynthesis; sucrose metabolism.</text>
</comment>
<reference evidence="12 13" key="1">
    <citation type="submission" date="2016-10" db="EMBL/GenBank/DDBJ databases">
        <authorList>
            <person name="de Groot N.N."/>
        </authorList>
    </citation>
    <scope>NUCLEOTIDE SEQUENCE [LARGE SCALE GENOMIC DNA]</scope>
    <source>
        <strain evidence="12 13">SR12</strain>
    </source>
</reference>
<dbReference type="InterPro" id="IPR001362">
    <property type="entry name" value="Glyco_hydro_32"/>
</dbReference>
<keyword evidence="5 8" id="KW-0378">Hydrolase</keyword>
<dbReference type="InterPro" id="IPR013148">
    <property type="entry name" value="Glyco_hydro_32_N"/>
</dbReference>
<dbReference type="InterPro" id="IPR013189">
    <property type="entry name" value="Glyco_hydro_32_C"/>
</dbReference>
<comment type="catalytic activity">
    <reaction evidence="8">
        <text>Hydrolysis of terminal non-reducing beta-D-fructofuranoside residues in beta-D-fructofuranosides.</text>
        <dbReference type="EC" id="3.2.1.26"/>
    </reaction>
</comment>
<comment type="function">
    <text evidence="9">Enables the bacterium to metabolize sucrose as a sole carbon source.</text>
</comment>
<evidence type="ECO:0000256" key="7">
    <source>
        <dbReference type="ARBA" id="ARBA00033367"/>
    </source>
</evidence>
<dbReference type="SMART" id="SM00640">
    <property type="entry name" value="Glyco_32"/>
    <property type="match status" value="1"/>
</dbReference>
<keyword evidence="9" id="KW-0119">Carbohydrate metabolism</keyword>
<dbReference type="Pfam" id="PF00251">
    <property type="entry name" value="Glyco_hydro_32N"/>
    <property type="match status" value="1"/>
</dbReference>
<dbReference type="GO" id="GO:0005985">
    <property type="term" value="P:sucrose metabolic process"/>
    <property type="evidence" value="ECO:0007669"/>
    <property type="project" value="UniProtKB-UniPathway"/>
</dbReference>
<evidence type="ECO:0000256" key="4">
    <source>
        <dbReference type="ARBA" id="ARBA00019623"/>
    </source>
</evidence>
<evidence type="ECO:0000256" key="9">
    <source>
        <dbReference type="RuleBase" id="RU365015"/>
    </source>
</evidence>
<organism evidence="12 13">
    <name type="scientific">Eubacterium aggregans</name>
    <dbReference type="NCBI Taxonomy" id="81409"/>
    <lineage>
        <taxon>Bacteria</taxon>
        <taxon>Bacillati</taxon>
        <taxon>Bacillota</taxon>
        <taxon>Clostridia</taxon>
        <taxon>Eubacteriales</taxon>
        <taxon>Eubacteriaceae</taxon>
        <taxon>Eubacterium</taxon>
    </lineage>
</organism>
<dbReference type="STRING" id="81409.SAMN04515656_101125"/>
<protein>
    <recommendedName>
        <fullName evidence="4 8">Sucrose-6-phosphate hydrolase</fullName>
        <ecNumber evidence="3 8">3.2.1.26</ecNumber>
    </recommendedName>
    <alternativeName>
        <fullName evidence="7 9">Invertase</fullName>
    </alternativeName>
</protein>
<keyword evidence="6 8" id="KW-0326">Glycosidase</keyword>
<accession>A0A1H3WXD1</accession>
<comment type="subcellular location">
    <subcellularLocation>
        <location evidence="9">Cytoplasm</location>
    </subcellularLocation>
</comment>
<dbReference type="PANTHER" id="PTHR43101">
    <property type="entry name" value="BETA-FRUCTOSIDASE"/>
    <property type="match status" value="1"/>
</dbReference>
<dbReference type="EMBL" id="FNRK01000001">
    <property type="protein sequence ID" value="SDZ91630.1"/>
    <property type="molecule type" value="Genomic_DNA"/>
</dbReference>
<dbReference type="GO" id="GO:0005737">
    <property type="term" value="C:cytoplasm"/>
    <property type="evidence" value="ECO:0007669"/>
    <property type="project" value="UniProtKB-SubCell"/>
</dbReference>
<evidence type="ECO:0000259" key="11">
    <source>
        <dbReference type="Pfam" id="PF08244"/>
    </source>
</evidence>
<dbReference type="GO" id="GO:0004564">
    <property type="term" value="F:beta-fructofuranosidase activity"/>
    <property type="evidence" value="ECO:0007669"/>
    <property type="project" value="UniProtKB-EC"/>
</dbReference>
<dbReference type="Proteomes" id="UP000199394">
    <property type="component" value="Unassembled WGS sequence"/>
</dbReference>
<dbReference type="Gene3D" id="2.115.10.20">
    <property type="entry name" value="Glycosyl hydrolase domain, family 43"/>
    <property type="match status" value="1"/>
</dbReference>
<keyword evidence="9" id="KW-0963">Cytoplasm</keyword>
<evidence type="ECO:0000313" key="12">
    <source>
        <dbReference type="EMBL" id="SDZ91630.1"/>
    </source>
</evidence>
<dbReference type="EC" id="3.2.1.26" evidence="3 8"/>
<evidence type="ECO:0000256" key="2">
    <source>
        <dbReference type="ARBA" id="ARBA00009902"/>
    </source>
</evidence>
<dbReference type="Gene3D" id="2.60.120.560">
    <property type="entry name" value="Exo-inulinase, domain 1"/>
    <property type="match status" value="1"/>
</dbReference>
<dbReference type="SUPFAM" id="SSF49899">
    <property type="entry name" value="Concanavalin A-like lectins/glucanases"/>
    <property type="match status" value="1"/>
</dbReference>
<dbReference type="AlphaFoldDB" id="A0A1H3WXD1"/>
<evidence type="ECO:0000256" key="3">
    <source>
        <dbReference type="ARBA" id="ARBA00012758"/>
    </source>
</evidence>
<dbReference type="CDD" id="cd18623">
    <property type="entry name" value="GH32_ScrB-like"/>
    <property type="match status" value="1"/>
</dbReference>
<dbReference type="SUPFAM" id="SSF75005">
    <property type="entry name" value="Arabinanase/levansucrase/invertase"/>
    <property type="match status" value="1"/>
</dbReference>
<evidence type="ECO:0000256" key="5">
    <source>
        <dbReference type="ARBA" id="ARBA00022801"/>
    </source>
</evidence>
<name>A0A1H3WXD1_9FIRM</name>
<dbReference type="Pfam" id="PF08244">
    <property type="entry name" value="Glyco_hydro_32C"/>
    <property type="match status" value="1"/>
</dbReference>
<evidence type="ECO:0000313" key="13">
    <source>
        <dbReference type="Proteomes" id="UP000199394"/>
    </source>
</evidence>
<evidence type="ECO:0000256" key="8">
    <source>
        <dbReference type="RuleBase" id="RU362110"/>
    </source>
</evidence>
<dbReference type="InterPro" id="IPR018053">
    <property type="entry name" value="Glyco_hydro_32_AS"/>
</dbReference>
<proteinExistence type="inferred from homology"/>
<evidence type="ECO:0000256" key="1">
    <source>
        <dbReference type="ARBA" id="ARBA00004914"/>
    </source>
</evidence>
<dbReference type="InterPro" id="IPR013320">
    <property type="entry name" value="ConA-like_dom_sf"/>
</dbReference>
<dbReference type="UniPathway" id="UPA00238"/>
<feature type="domain" description="Glycosyl hydrolase family 32 C-terminal" evidence="11">
    <location>
        <begin position="418"/>
        <end position="461"/>
    </location>
</feature>
<sequence>MINQQDLLAKALSAEKRGMPWLSRPMHVHLLPPVGWMNDPNGLCQWKGEVHLFFQYNPLDTAPGATNYWGHYTTRDYIHYDYHIPALCGDTPWDQNGVYSGSAWADGDRMTLYYTGNVKAAGDHDYIHTGREHNTLMAQSADGIHFSNKRLLLSNADYPKDLTLHVRDPKVVASDGKRQMLLGARSNRDVGEVLVYEEDGPEKWRLTNRLSTATPLGYMWECPDYFELGGKGFLSISPQGVPARGDCCQNIYQSGVLEMAGTLAEGQPIDDFVEYDRGFDFYAPQTFADEKGRRILVAWMGLPDAPYTTPTVSEGWIHALTLPRELSVQDGRLCQRPLPELKALRQGHCEVGVIREGVTLPLPRCFEAIFHNDDPAAPFRLTLFDGCALTYEGGMLSLSFEPKCGQGRTLRRVRLDQVRRLHFFVDETALEIFVDGGHTVLTSRFFPEAGADTLKIYSGAARFEYWPLSSFQYEDCSGKEFEHV</sequence>
<dbReference type="RefSeq" id="WP_176966562.1">
    <property type="nucleotide sequence ID" value="NZ_FNRK01000001.1"/>
</dbReference>
<comment type="similarity">
    <text evidence="2 8">Belongs to the glycosyl hydrolase 32 family.</text>
</comment>
<evidence type="ECO:0000256" key="6">
    <source>
        <dbReference type="ARBA" id="ARBA00023295"/>
    </source>
</evidence>
<dbReference type="InterPro" id="IPR023296">
    <property type="entry name" value="Glyco_hydro_beta-prop_sf"/>
</dbReference>